<organism evidence="1 2">
    <name type="scientific">Parasponia andersonii</name>
    <name type="common">Sponia andersonii</name>
    <dbReference type="NCBI Taxonomy" id="3476"/>
    <lineage>
        <taxon>Eukaryota</taxon>
        <taxon>Viridiplantae</taxon>
        <taxon>Streptophyta</taxon>
        <taxon>Embryophyta</taxon>
        <taxon>Tracheophyta</taxon>
        <taxon>Spermatophyta</taxon>
        <taxon>Magnoliopsida</taxon>
        <taxon>eudicotyledons</taxon>
        <taxon>Gunneridae</taxon>
        <taxon>Pentapetalae</taxon>
        <taxon>rosids</taxon>
        <taxon>fabids</taxon>
        <taxon>Rosales</taxon>
        <taxon>Cannabaceae</taxon>
        <taxon>Parasponia</taxon>
    </lineage>
</organism>
<dbReference type="EMBL" id="JXTB01000043">
    <property type="protein sequence ID" value="PON71693.1"/>
    <property type="molecule type" value="Genomic_DNA"/>
</dbReference>
<feature type="non-terminal residue" evidence="1">
    <location>
        <position position="65"/>
    </location>
</feature>
<name>A0A2P5DEI9_PARAD</name>
<sequence>MSTAAIVIRCVAHALELFSSPGSLSRFTIYFQFGSSCFNRFKERSVWLLPKSGSYLLDYPDFTSQ</sequence>
<accession>A0A2P5DEI9</accession>
<protein>
    <submittedName>
        <fullName evidence="1">Uncharacterized protein</fullName>
    </submittedName>
</protein>
<evidence type="ECO:0000313" key="2">
    <source>
        <dbReference type="Proteomes" id="UP000237105"/>
    </source>
</evidence>
<dbReference type="Proteomes" id="UP000237105">
    <property type="component" value="Unassembled WGS sequence"/>
</dbReference>
<comment type="caution">
    <text evidence="1">The sequence shown here is derived from an EMBL/GenBank/DDBJ whole genome shotgun (WGS) entry which is preliminary data.</text>
</comment>
<proteinExistence type="predicted"/>
<evidence type="ECO:0000313" key="1">
    <source>
        <dbReference type="EMBL" id="PON71693.1"/>
    </source>
</evidence>
<keyword evidence="2" id="KW-1185">Reference proteome</keyword>
<reference evidence="2" key="1">
    <citation type="submission" date="2016-06" db="EMBL/GenBank/DDBJ databases">
        <title>Parallel loss of symbiosis genes in relatives of nitrogen-fixing non-legume Parasponia.</title>
        <authorList>
            <person name="Van Velzen R."/>
            <person name="Holmer R."/>
            <person name="Bu F."/>
            <person name="Rutten L."/>
            <person name="Van Zeijl A."/>
            <person name="Liu W."/>
            <person name="Santuari L."/>
            <person name="Cao Q."/>
            <person name="Sharma T."/>
            <person name="Shen D."/>
            <person name="Roswanjaya Y."/>
            <person name="Wardhani T."/>
            <person name="Kalhor M.S."/>
            <person name="Jansen J."/>
            <person name="Van den Hoogen J."/>
            <person name="Gungor B."/>
            <person name="Hartog M."/>
            <person name="Hontelez J."/>
            <person name="Verver J."/>
            <person name="Yang W.-C."/>
            <person name="Schijlen E."/>
            <person name="Repin R."/>
            <person name="Schilthuizen M."/>
            <person name="Schranz E."/>
            <person name="Heidstra R."/>
            <person name="Miyata K."/>
            <person name="Fedorova E."/>
            <person name="Kohlen W."/>
            <person name="Bisseling T."/>
            <person name="Smit S."/>
            <person name="Geurts R."/>
        </authorList>
    </citation>
    <scope>NUCLEOTIDE SEQUENCE [LARGE SCALE GENOMIC DNA]</scope>
    <source>
        <strain evidence="2">cv. WU1-14</strain>
    </source>
</reference>
<dbReference type="AlphaFoldDB" id="A0A2P5DEI9"/>
<gene>
    <name evidence="1" type="ORF">PanWU01x14_071480</name>
</gene>